<sequence>MALPCDACYILDLPREIRFIIYRLILIPHPSHYFLDPDIPNRTSHIDWWNSEPYKAQRPLHTAIFRTNRFINAEATSLLPRELTLIICPTDIAALRYLAEQLLDISEPLDSSFKVWRYDPRCLLPIQCAISTSPGPTYITKQLLGKMYPHVFAQFQNIVLNLSLAFPTPCVESLPGEFKGFSIDYAGHNPSSELESLTADICSTTLIRDAVTLLSHSASLSILWITLDIHAKNREVRYPNEERERISQNVSNMKAAEIWLECGVLDPLKDLTNVECAILSVRCPTERCFVTLQPKHAAIAEQLEEDIEFGGQMD</sequence>
<evidence type="ECO:0000313" key="1">
    <source>
        <dbReference type="EMBL" id="PMD33560.1"/>
    </source>
</evidence>
<evidence type="ECO:0008006" key="3">
    <source>
        <dbReference type="Google" id="ProtNLM"/>
    </source>
</evidence>
<reference evidence="1 2" key="1">
    <citation type="submission" date="2016-04" db="EMBL/GenBank/DDBJ databases">
        <title>A degradative enzymes factory behind the ericoid mycorrhizal symbiosis.</title>
        <authorList>
            <consortium name="DOE Joint Genome Institute"/>
            <person name="Martino E."/>
            <person name="Morin E."/>
            <person name="Grelet G."/>
            <person name="Kuo A."/>
            <person name="Kohler A."/>
            <person name="Daghino S."/>
            <person name="Barry K."/>
            <person name="Choi C."/>
            <person name="Cichocki N."/>
            <person name="Clum A."/>
            <person name="Copeland A."/>
            <person name="Hainaut M."/>
            <person name="Haridas S."/>
            <person name="Labutti K."/>
            <person name="Lindquist E."/>
            <person name="Lipzen A."/>
            <person name="Khouja H.-R."/>
            <person name="Murat C."/>
            <person name="Ohm R."/>
            <person name="Olson A."/>
            <person name="Spatafora J."/>
            <person name="Veneault-Fourrey C."/>
            <person name="Henrissat B."/>
            <person name="Grigoriev I."/>
            <person name="Martin F."/>
            <person name="Perotto S."/>
        </authorList>
    </citation>
    <scope>NUCLEOTIDE SEQUENCE [LARGE SCALE GENOMIC DNA]</scope>
    <source>
        <strain evidence="1 2">F</strain>
    </source>
</reference>
<evidence type="ECO:0000313" key="2">
    <source>
        <dbReference type="Proteomes" id="UP000235786"/>
    </source>
</evidence>
<protein>
    <recommendedName>
        <fullName evidence="3">F-box domain-containing protein</fullName>
    </recommendedName>
</protein>
<name>A0A2J6R4W7_HYAVF</name>
<accession>A0A2J6R4W7</accession>
<keyword evidence="2" id="KW-1185">Reference proteome</keyword>
<dbReference type="AlphaFoldDB" id="A0A2J6R4W7"/>
<dbReference type="EMBL" id="KZ613955">
    <property type="protein sequence ID" value="PMD33560.1"/>
    <property type="molecule type" value="Genomic_DNA"/>
</dbReference>
<dbReference type="OrthoDB" id="5374120at2759"/>
<organism evidence="1 2">
    <name type="scientific">Hyaloscypha variabilis (strain UAMH 11265 / GT02V1 / F)</name>
    <name type="common">Meliniomyces variabilis</name>
    <dbReference type="NCBI Taxonomy" id="1149755"/>
    <lineage>
        <taxon>Eukaryota</taxon>
        <taxon>Fungi</taxon>
        <taxon>Dikarya</taxon>
        <taxon>Ascomycota</taxon>
        <taxon>Pezizomycotina</taxon>
        <taxon>Leotiomycetes</taxon>
        <taxon>Helotiales</taxon>
        <taxon>Hyaloscyphaceae</taxon>
        <taxon>Hyaloscypha</taxon>
        <taxon>Hyaloscypha variabilis</taxon>
    </lineage>
</organism>
<proteinExistence type="predicted"/>
<dbReference type="Proteomes" id="UP000235786">
    <property type="component" value="Unassembled WGS sequence"/>
</dbReference>
<gene>
    <name evidence="1" type="ORF">L207DRAFT_638991</name>
</gene>